<dbReference type="InterPro" id="IPR004088">
    <property type="entry name" value="KH_dom_type_1"/>
</dbReference>
<organism evidence="5 6">
    <name type="scientific">Vitrella brassicaformis (strain CCMP3155)</name>
    <dbReference type="NCBI Taxonomy" id="1169540"/>
    <lineage>
        <taxon>Eukaryota</taxon>
        <taxon>Sar</taxon>
        <taxon>Alveolata</taxon>
        <taxon>Colpodellida</taxon>
        <taxon>Vitrellaceae</taxon>
        <taxon>Vitrella</taxon>
    </lineage>
</organism>
<dbReference type="OrthoDB" id="441329at2759"/>
<dbReference type="EMBL" id="CDMY01000887">
    <property type="protein sequence ID" value="CEM36356.1"/>
    <property type="molecule type" value="Genomic_DNA"/>
</dbReference>
<feature type="domain" description="K Homology" evidence="4">
    <location>
        <begin position="65"/>
        <end position="138"/>
    </location>
</feature>
<protein>
    <recommendedName>
        <fullName evidence="4">K Homology domain-containing protein</fullName>
    </recommendedName>
</protein>
<dbReference type="InterPro" id="IPR004087">
    <property type="entry name" value="KH_dom"/>
</dbReference>
<proteinExistence type="predicted"/>
<keyword evidence="1" id="KW-0677">Repeat</keyword>
<evidence type="ECO:0000256" key="2">
    <source>
        <dbReference type="PROSITE-ProRule" id="PRU00117"/>
    </source>
</evidence>
<feature type="region of interest" description="Disordered" evidence="3">
    <location>
        <begin position="537"/>
        <end position="558"/>
    </location>
</feature>
<evidence type="ECO:0000256" key="3">
    <source>
        <dbReference type="SAM" id="MobiDB-lite"/>
    </source>
</evidence>
<evidence type="ECO:0000256" key="1">
    <source>
        <dbReference type="ARBA" id="ARBA00022737"/>
    </source>
</evidence>
<dbReference type="InterPro" id="IPR036612">
    <property type="entry name" value="KH_dom_type_1_sf"/>
</dbReference>
<dbReference type="VEuPathDB" id="CryptoDB:Vbra_10456"/>
<dbReference type="InParanoid" id="A0A0G4GZ54"/>
<evidence type="ECO:0000313" key="5">
    <source>
        <dbReference type="EMBL" id="CEM36356.1"/>
    </source>
</evidence>
<gene>
    <name evidence="5" type="ORF">Vbra_10456</name>
</gene>
<dbReference type="PROSITE" id="PS50084">
    <property type="entry name" value="KH_TYPE_1"/>
    <property type="match status" value="3"/>
</dbReference>
<sequence length="558" mass="57376">MSSEPPTFKEMDGTHAQQAAEVNGENGEESAAKRRRISVDGGGSASSASLGHGRDRFGKQGLSDGPCYLKMLVNNLVAGSIIGKSGAVIAEIEETTGVIMKLSPSSHYFPHTMDRVVVMGGKIEQIIKAMNIILSKVRDVAQGQDPSASDESKLTVKVVVPNSAVSCIIGKGGAEIKRMQDDSGAKIQVSNRLENESLTERVCHISGSFGCIQAAAEMVLREIQSDANLKENLHVTYGPPDRGERGGERGGDRWGGPDRHHGHGHGHGHGHDMMGGYGGPHSPPHQYQQMMTYHGLSGAAALPPQFGMIPPDLYQQHCEITTTVPNANVGSVIGKSGAVLNDIITTSGAKVQISQKNDLVNGTDRRVTISGPLRSVHSAHVLILNRLHHGGPESGGMPPLHGATDMQSAAAAAAAYSAAEMHAAAAMGYSPQAAPAAPPPYLGQFARGPPQAAAAAAAAAFPRAAHYPPSSNTPMASQPGAAVAGAGAGGAGAGTPHAMHGGYMMDFGQAQQVQQAQVQAAQLAAAAHDAASVTSGFGGGGGVGGQRMAGRGTTPPWR</sequence>
<dbReference type="SUPFAM" id="SSF54791">
    <property type="entry name" value="Eukaryotic type KH-domain (KH-domain type I)"/>
    <property type="match status" value="3"/>
</dbReference>
<dbReference type="GO" id="GO:0003723">
    <property type="term" value="F:RNA binding"/>
    <property type="evidence" value="ECO:0007669"/>
    <property type="project" value="UniProtKB-UniRule"/>
</dbReference>
<evidence type="ECO:0000259" key="4">
    <source>
        <dbReference type="SMART" id="SM00322"/>
    </source>
</evidence>
<feature type="domain" description="K Homology" evidence="4">
    <location>
        <begin position="316"/>
        <end position="388"/>
    </location>
</feature>
<dbReference type="Proteomes" id="UP000041254">
    <property type="component" value="Unassembled WGS sequence"/>
</dbReference>
<feature type="compositionally biased region" description="Basic and acidic residues" evidence="3">
    <location>
        <begin position="241"/>
        <end position="259"/>
    </location>
</feature>
<reference evidence="5 6" key="1">
    <citation type="submission" date="2014-11" db="EMBL/GenBank/DDBJ databases">
        <authorList>
            <person name="Zhu J."/>
            <person name="Qi W."/>
            <person name="Song R."/>
        </authorList>
    </citation>
    <scope>NUCLEOTIDE SEQUENCE [LARGE SCALE GENOMIC DNA]</scope>
</reference>
<dbReference type="Gene3D" id="3.30.1370.10">
    <property type="entry name" value="K Homology domain, type 1"/>
    <property type="match status" value="3"/>
</dbReference>
<accession>A0A0G4GZ54</accession>
<feature type="region of interest" description="Disordered" evidence="3">
    <location>
        <begin position="466"/>
        <end position="492"/>
    </location>
</feature>
<dbReference type="PhylomeDB" id="A0A0G4GZ54"/>
<dbReference type="AlphaFoldDB" id="A0A0G4GZ54"/>
<feature type="region of interest" description="Disordered" evidence="3">
    <location>
        <begin position="1"/>
        <end position="56"/>
    </location>
</feature>
<dbReference type="PANTHER" id="PTHR10288">
    <property type="entry name" value="KH DOMAIN CONTAINING RNA BINDING PROTEIN"/>
    <property type="match status" value="1"/>
</dbReference>
<name>A0A0G4GZ54_VITBC</name>
<feature type="domain" description="K Homology" evidence="4">
    <location>
        <begin position="152"/>
        <end position="224"/>
    </location>
</feature>
<dbReference type="Pfam" id="PF00013">
    <property type="entry name" value="KH_1"/>
    <property type="match status" value="3"/>
</dbReference>
<keyword evidence="6" id="KW-1185">Reference proteome</keyword>
<evidence type="ECO:0000313" key="6">
    <source>
        <dbReference type="Proteomes" id="UP000041254"/>
    </source>
</evidence>
<keyword evidence="2" id="KW-0694">RNA-binding</keyword>
<feature type="compositionally biased region" description="Gly residues" evidence="3">
    <location>
        <begin position="537"/>
        <end position="547"/>
    </location>
</feature>
<dbReference type="SMART" id="SM00322">
    <property type="entry name" value="KH"/>
    <property type="match status" value="3"/>
</dbReference>
<feature type="region of interest" description="Disordered" evidence="3">
    <location>
        <begin position="234"/>
        <end position="280"/>
    </location>
</feature>
<dbReference type="OMA" id="TERVCHI"/>